<name>A0A6I4IAS7_9SPHI</name>
<proteinExistence type="predicted"/>
<comment type="caution">
    <text evidence="3">The sequence shown here is derived from an EMBL/GenBank/DDBJ whole genome shotgun (WGS) entry which is preliminary data.</text>
</comment>
<feature type="signal peptide" evidence="2">
    <location>
        <begin position="1"/>
        <end position="17"/>
    </location>
</feature>
<dbReference type="PROSITE" id="PS51257">
    <property type="entry name" value="PROKAR_LIPOPROTEIN"/>
    <property type="match status" value="1"/>
</dbReference>
<dbReference type="EMBL" id="WQLA01000002">
    <property type="protein sequence ID" value="MVN90559.1"/>
    <property type="molecule type" value="Genomic_DNA"/>
</dbReference>
<feature type="compositionally biased region" description="Low complexity" evidence="1">
    <location>
        <begin position="55"/>
        <end position="75"/>
    </location>
</feature>
<accession>A0A6I4IAS7</accession>
<keyword evidence="4" id="KW-1185">Reference proteome</keyword>
<organism evidence="3 4">
    <name type="scientific">Mucilaginibacter aquatilis</name>
    <dbReference type="NCBI Taxonomy" id="1517760"/>
    <lineage>
        <taxon>Bacteria</taxon>
        <taxon>Pseudomonadati</taxon>
        <taxon>Bacteroidota</taxon>
        <taxon>Sphingobacteriia</taxon>
        <taxon>Sphingobacteriales</taxon>
        <taxon>Sphingobacteriaceae</taxon>
        <taxon>Mucilaginibacter</taxon>
    </lineage>
</organism>
<feature type="region of interest" description="Disordered" evidence="1">
    <location>
        <begin position="22"/>
        <end position="84"/>
    </location>
</feature>
<evidence type="ECO:0008006" key="5">
    <source>
        <dbReference type="Google" id="ProtNLM"/>
    </source>
</evidence>
<sequence length="84" mass="8037">MKKAACFLMLISAMVLSACNASTSKTGGDVADSGMNHGSSGPADSVGVVSPGNPAGNATGTGSTDTGTTGSSQGAPAIDTSRRM</sequence>
<dbReference type="RefSeq" id="WP_157540340.1">
    <property type="nucleotide sequence ID" value="NZ_WQLA01000002.1"/>
</dbReference>
<evidence type="ECO:0000256" key="2">
    <source>
        <dbReference type="SAM" id="SignalP"/>
    </source>
</evidence>
<gene>
    <name evidence="3" type="ORF">GO816_05410</name>
</gene>
<feature type="chain" id="PRO_5026176747" description="Coproporphyrinogen III oxidase" evidence="2">
    <location>
        <begin position="18"/>
        <end position="84"/>
    </location>
</feature>
<evidence type="ECO:0000313" key="3">
    <source>
        <dbReference type="EMBL" id="MVN90559.1"/>
    </source>
</evidence>
<protein>
    <recommendedName>
        <fullName evidence="5">Coproporphyrinogen III oxidase</fullName>
    </recommendedName>
</protein>
<dbReference type="AlphaFoldDB" id="A0A6I4IAS7"/>
<keyword evidence="2" id="KW-0732">Signal</keyword>
<dbReference type="Proteomes" id="UP000434850">
    <property type="component" value="Unassembled WGS sequence"/>
</dbReference>
<reference evidence="3 4" key="1">
    <citation type="submission" date="2019-12" db="EMBL/GenBank/DDBJ databases">
        <title>Mucilaginibacter sp. HME9299 genome sequencing and assembly.</title>
        <authorList>
            <person name="Kang H."/>
            <person name="Kim H."/>
            <person name="Joh K."/>
        </authorList>
    </citation>
    <scope>NUCLEOTIDE SEQUENCE [LARGE SCALE GENOMIC DNA]</scope>
    <source>
        <strain evidence="3 4">HME9299</strain>
    </source>
</reference>
<evidence type="ECO:0000256" key="1">
    <source>
        <dbReference type="SAM" id="MobiDB-lite"/>
    </source>
</evidence>
<evidence type="ECO:0000313" key="4">
    <source>
        <dbReference type="Proteomes" id="UP000434850"/>
    </source>
</evidence>